<feature type="region of interest" description="Disordered" evidence="1">
    <location>
        <begin position="1"/>
        <end position="32"/>
    </location>
</feature>
<evidence type="ECO:0008006" key="4">
    <source>
        <dbReference type="Google" id="ProtNLM"/>
    </source>
</evidence>
<dbReference type="Proteomes" id="UP000095751">
    <property type="component" value="Unassembled WGS sequence"/>
</dbReference>
<proteinExistence type="predicted"/>
<dbReference type="Gene3D" id="2.60.120.680">
    <property type="entry name" value="GOLD domain"/>
    <property type="match status" value="1"/>
</dbReference>
<dbReference type="InParanoid" id="A0A1E7F6T4"/>
<evidence type="ECO:0000313" key="3">
    <source>
        <dbReference type="Proteomes" id="UP000095751"/>
    </source>
</evidence>
<dbReference type="EMBL" id="KV784361">
    <property type="protein sequence ID" value="OEU13866.1"/>
    <property type="molecule type" value="Genomic_DNA"/>
</dbReference>
<dbReference type="KEGG" id="fcy:FRACYDRAFT_188935"/>
<evidence type="ECO:0000313" key="2">
    <source>
        <dbReference type="EMBL" id="OEU13866.1"/>
    </source>
</evidence>
<keyword evidence="3" id="KW-1185">Reference proteome</keyword>
<accession>A0A1E7F6T4</accession>
<evidence type="ECO:0000256" key="1">
    <source>
        <dbReference type="SAM" id="MobiDB-lite"/>
    </source>
</evidence>
<reference evidence="2 3" key="1">
    <citation type="submission" date="2016-09" db="EMBL/GenBank/DDBJ databases">
        <title>Extensive genetic diversity and differential bi-allelic expression allows diatom success in the polar Southern Ocean.</title>
        <authorList>
            <consortium name="DOE Joint Genome Institute"/>
            <person name="Mock T."/>
            <person name="Otillar R.P."/>
            <person name="Strauss J."/>
            <person name="Dupont C."/>
            <person name="Frickenhaus S."/>
            <person name="Maumus F."/>
            <person name="Mcmullan M."/>
            <person name="Sanges R."/>
            <person name="Schmutz J."/>
            <person name="Toseland A."/>
            <person name="Valas R."/>
            <person name="Veluchamy A."/>
            <person name="Ward B.J."/>
            <person name="Allen A."/>
            <person name="Barry K."/>
            <person name="Falciatore A."/>
            <person name="Ferrante M."/>
            <person name="Fortunato A.E."/>
            <person name="Gloeckner G."/>
            <person name="Gruber A."/>
            <person name="Hipkin R."/>
            <person name="Janech M."/>
            <person name="Kroth P."/>
            <person name="Leese F."/>
            <person name="Lindquist E."/>
            <person name="Lyon B.R."/>
            <person name="Martin J."/>
            <person name="Mayer C."/>
            <person name="Parker M."/>
            <person name="Quesneville H."/>
            <person name="Raymond J."/>
            <person name="Uhlig C."/>
            <person name="Valentin K.U."/>
            <person name="Worden A.Z."/>
            <person name="Armbrust E.V."/>
            <person name="Bowler C."/>
            <person name="Green B."/>
            <person name="Moulton V."/>
            <person name="Van Oosterhout C."/>
            <person name="Grigoriev I."/>
        </authorList>
    </citation>
    <scope>NUCLEOTIDE SEQUENCE [LARGE SCALE GENOMIC DNA]</scope>
    <source>
        <strain evidence="2 3">CCMP1102</strain>
    </source>
</reference>
<dbReference type="AlphaFoldDB" id="A0A1E7F6T4"/>
<name>A0A1E7F6T4_9STRA</name>
<sequence>MTELGQLEAEFGIQETDDDDTESSARTKEKFDSIEKEQLEVSARLEELQRLEDISRVEEVQLQQNEEASTRLEELQRLEDISRVEEEQSQQNEEVVISPEQNNFDTEAEKQADMLTKSDLSYQPSDKVMENTSLLMNDIAGLSLTSYDVKEGYFTGRDVGVDAGKTLSVPIRVSTPGTIVEFTVEKKSYDFGFGITAFLDNGQVAKVKRSNTEKILIPAGSAPCTMQFKFENNYSSLLEKVRLSYKIKVTPPSVETIRLGRRRRAEATLNLLESKLLSQRQIIVTTSAKVIELEGETTELQNKMNEKIGKIESLRADEERFREMLGVTEQQRPKNNNNNKYLNELD</sequence>
<feature type="region of interest" description="Disordered" evidence="1">
    <location>
        <begin position="326"/>
        <end position="346"/>
    </location>
</feature>
<gene>
    <name evidence="2" type="ORF">FRACYDRAFT_188935</name>
</gene>
<feature type="compositionally biased region" description="Basic and acidic residues" evidence="1">
    <location>
        <begin position="23"/>
        <end position="32"/>
    </location>
</feature>
<organism evidence="2 3">
    <name type="scientific">Fragilariopsis cylindrus CCMP1102</name>
    <dbReference type="NCBI Taxonomy" id="635003"/>
    <lineage>
        <taxon>Eukaryota</taxon>
        <taxon>Sar</taxon>
        <taxon>Stramenopiles</taxon>
        <taxon>Ochrophyta</taxon>
        <taxon>Bacillariophyta</taxon>
        <taxon>Bacillariophyceae</taxon>
        <taxon>Bacillariophycidae</taxon>
        <taxon>Bacillariales</taxon>
        <taxon>Bacillariaceae</taxon>
        <taxon>Fragilariopsis</taxon>
    </lineage>
</organism>
<protein>
    <recommendedName>
        <fullName evidence="4">GOLD domain-containing protein</fullName>
    </recommendedName>
</protein>
<feature type="region of interest" description="Disordered" evidence="1">
    <location>
        <begin position="84"/>
        <end position="104"/>
    </location>
</feature>
<dbReference type="OrthoDB" id="10557182at2759"/>